<accession>A0ABT9XEW8</accession>
<feature type="transmembrane region" description="Helical" evidence="1">
    <location>
        <begin position="45"/>
        <end position="64"/>
    </location>
</feature>
<keyword evidence="1" id="KW-0472">Membrane</keyword>
<protein>
    <submittedName>
        <fullName evidence="2">Anti-sigma-K factor RskA</fullName>
    </submittedName>
</protein>
<proteinExistence type="predicted"/>
<evidence type="ECO:0000256" key="1">
    <source>
        <dbReference type="SAM" id="Phobius"/>
    </source>
</evidence>
<sequence>MERDREMFKEAIKFTMDEQMKRRILENLRSAKTNESRRKQNRAPWITALAAVAGIVVAAGILAFSHASNKSTGPVIKTSTVANHVSNSTPVKPYKVEHDGEGITTYRYRGVEAIKQLLDFNVILPNQKVTDLGVLMTTGYVHEKAATMTVILDKDHQMEILEHAAGYPAISNFLMGNKKNIMMNGVLIQTTSAIGNLNNPEQFVFTDHGLDFLIQVTGRTSNNLVTINRQEEETINHQQVMSVIASLVAGNHTIQPYKVEN</sequence>
<comment type="caution">
    <text evidence="2">The sequence shown here is derived from an EMBL/GenBank/DDBJ whole genome shotgun (WGS) entry which is preliminary data.</text>
</comment>
<reference evidence="2 3" key="1">
    <citation type="submission" date="2023-07" db="EMBL/GenBank/DDBJ databases">
        <title>Genomic Encyclopedia of Type Strains, Phase IV (KMG-IV): sequencing the most valuable type-strain genomes for metagenomic binning, comparative biology and taxonomic classification.</title>
        <authorList>
            <person name="Goeker M."/>
        </authorList>
    </citation>
    <scope>NUCLEOTIDE SEQUENCE [LARGE SCALE GENOMIC DNA]</scope>
    <source>
        <strain evidence="2 3">DSM 4006</strain>
    </source>
</reference>
<evidence type="ECO:0000313" key="2">
    <source>
        <dbReference type="EMBL" id="MDQ0188841.1"/>
    </source>
</evidence>
<dbReference type="Proteomes" id="UP001232973">
    <property type="component" value="Unassembled WGS sequence"/>
</dbReference>
<organism evidence="2 3">
    <name type="scientific">Alicyclobacillus cycloheptanicus</name>
    <dbReference type="NCBI Taxonomy" id="1457"/>
    <lineage>
        <taxon>Bacteria</taxon>
        <taxon>Bacillati</taxon>
        <taxon>Bacillota</taxon>
        <taxon>Bacilli</taxon>
        <taxon>Bacillales</taxon>
        <taxon>Alicyclobacillaceae</taxon>
        <taxon>Alicyclobacillus</taxon>
    </lineage>
</organism>
<keyword evidence="3" id="KW-1185">Reference proteome</keyword>
<dbReference type="RefSeq" id="WP_274455187.1">
    <property type="nucleotide sequence ID" value="NZ_CP067097.1"/>
</dbReference>
<keyword evidence="1" id="KW-0812">Transmembrane</keyword>
<keyword evidence="1" id="KW-1133">Transmembrane helix</keyword>
<name>A0ABT9XEW8_9BACL</name>
<gene>
    <name evidence="2" type="ORF">J2S03_000653</name>
</gene>
<evidence type="ECO:0000313" key="3">
    <source>
        <dbReference type="Proteomes" id="UP001232973"/>
    </source>
</evidence>
<dbReference type="EMBL" id="JAUSTP010000002">
    <property type="protein sequence ID" value="MDQ0188841.1"/>
    <property type="molecule type" value="Genomic_DNA"/>
</dbReference>